<sequence length="606" mass="71570">MVWRPVQHESGKTYYFNDETQQSVWEKPVELQTPLERALAESDWREYKAENGREYYYNVKSQESVWEIPEEIQRVLDEQQDGAEGAGDKQGEEASDGKASEKEEVAEKPAEVTVRINYRSKLTDSSEKYHNDSTLLKEAVKPSTQEEADKTFVELLRENAVDATWSFSKIVDELILDPRYWAVDDSLHKKQVFENYLANRTKEELMKENNSVEKFKDAFVKLLESKKEIKYYTRWSTTRKLLQDEPIYAHSVISERVKKQTFQDYVESLRKQRLDERTKLKDQALIELNDYFKSLRLNASSTWESTLDTIKQDPRFEQNTHFEVLTQLDLITLFESNLVEIEQQQMKLVQVEARKNYRADRKARDGFKELLGELKESELFNASSKWDEIYELIKEDDRFLDMLGRNGSTPFELFQDAIDEEELLIKAKQGVAEQILFHNGFKVQIEGDLDQQLKEMVTILQKDELTKDYDNDTIELIHSRLVADAKGQAERDKFAKERRIRRGQEDFKKLLRIFANPVITVDTKWEFIQPRLEKEPEYEALPDEESRRSTFDKFIERLRQAKADAESQHEFDVKKIISNVVQMRRDQAKSKKRPFEETEPAMELDY</sequence>
<feature type="domain" description="FF" evidence="3">
    <location>
        <begin position="145"/>
        <end position="199"/>
    </location>
</feature>
<feature type="domain" description="FF" evidence="3">
    <location>
        <begin position="212"/>
        <end position="268"/>
    </location>
</feature>
<feature type="compositionally biased region" description="Acidic residues" evidence="1">
    <location>
        <begin position="597"/>
        <end position="606"/>
    </location>
</feature>
<dbReference type="InterPro" id="IPR036020">
    <property type="entry name" value="WW_dom_sf"/>
</dbReference>
<dbReference type="SUPFAM" id="SSF51045">
    <property type="entry name" value="WW domain"/>
    <property type="match status" value="2"/>
</dbReference>
<feature type="region of interest" description="Disordered" evidence="1">
    <location>
        <begin position="585"/>
        <end position="606"/>
    </location>
</feature>
<protein>
    <submittedName>
        <fullName evidence="4">Uncharacterized protein</fullName>
    </submittedName>
</protein>
<dbReference type="InterPro" id="IPR036517">
    <property type="entry name" value="FF_domain_sf"/>
</dbReference>
<dbReference type="GO" id="GO:0071004">
    <property type="term" value="C:U2-type prespliceosome"/>
    <property type="evidence" value="ECO:0007669"/>
    <property type="project" value="TreeGrafter"/>
</dbReference>
<dbReference type="InterPro" id="IPR039726">
    <property type="entry name" value="Prp40-like"/>
</dbReference>
<evidence type="ECO:0000313" key="4">
    <source>
        <dbReference type="EMBL" id="CEP20595.1"/>
    </source>
</evidence>
<dbReference type="Pfam" id="PF00397">
    <property type="entry name" value="WW"/>
    <property type="match status" value="2"/>
</dbReference>
<evidence type="ECO:0000259" key="2">
    <source>
        <dbReference type="PROSITE" id="PS50020"/>
    </source>
</evidence>
<dbReference type="PANTHER" id="PTHR11864">
    <property type="entry name" value="PRE-MRNA-PROCESSING PROTEIN PRP40"/>
    <property type="match status" value="1"/>
</dbReference>
<feature type="domain" description="WW" evidence="2">
    <location>
        <begin position="1"/>
        <end position="30"/>
    </location>
</feature>
<evidence type="ECO:0000313" key="5">
    <source>
        <dbReference type="Proteomes" id="UP000038830"/>
    </source>
</evidence>
<feature type="domain" description="FF" evidence="3">
    <location>
        <begin position="499"/>
        <end position="557"/>
    </location>
</feature>
<dbReference type="GO" id="GO:0003723">
    <property type="term" value="F:RNA binding"/>
    <property type="evidence" value="ECO:0007669"/>
    <property type="project" value="TreeGrafter"/>
</dbReference>
<accession>A0A0H5BYM8</accession>
<dbReference type="PROSITE" id="PS51676">
    <property type="entry name" value="FF"/>
    <property type="match status" value="4"/>
</dbReference>
<dbReference type="InterPro" id="IPR002713">
    <property type="entry name" value="FF_domain"/>
</dbReference>
<dbReference type="Gene3D" id="1.10.10.440">
    <property type="entry name" value="FF domain"/>
    <property type="match status" value="4"/>
</dbReference>
<dbReference type="CDD" id="cd00201">
    <property type="entry name" value="WW"/>
    <property type="match status" value="2"/>
</dbReference>
<dbReference type="SMART" id="SM00456">
    <property type="entry name" value="WW"/>
    <property type="match status" value="2"/>
</dbReference>
<dbReference type="Proteomes" id="UP000038830">
    <property type="component" value="Unassembled WGS sequence"/>
</dbReference>
<proteinExistence type="predicted"/>
<dbReference type="PROSITE" id="PS50020">
    <property type="entry name" value="WW_DOMAIN_2"/>
    <property type="match status" value="2"/>
</dbReference>
<evidence type="ECO:0000259" key="3">
    <source>
        <dbReference type="PROSITE" id="PS51676"/>
    </source>
</evidence>
<dbReference type="InterPro" id="IPR001202">
    <property type="entry name" value="WW_dom"/>
</dbReference>
<evidence type="ECO:0000256" key="1">
    <source>
        <dbReference type="SAM" id="MobiDB-lite"/>
    </source>
</evidence>
<feature type="domain" description="FF" evidence="3">
    <location>
        <begin position="358"/>
        <end position="420"/>
    </location>
</feature>
<reference evidence="5" key="1">
    <citation type="journal article" date="2015" name="J. Biotechnol.">
        <title>The structure of the Cyberlindnera jadinii genome and its relation to Candida utilis analyzed by the occurrence of single nucleotide polymorphisms.</title>
        <authorList>
            <person name="Rupp O."/>
            <person name="Brinkrolf K."/>
            <person name="Buerth C."/>
            <person name="Kunigo M."/>
            <person name="Schneider J."/>
            <person name="Jaenicke S."/>
            <person name="Goesmann A."/>
            <person name="Puehler A."/>
            <person name="Jaeger K.-E."/>
            <person name="Ernst J.F."/>
        </authorList>
    </citation>
    <scope>NUCLEOTIDE SEQUENCE [LARGE SCALE GENOMIC DNA]</scope>
    <source>
        <strain evidence="5">ATCC 18201 / CBS 1600 / BCRC 20928 / JCM 3617 / NBRC 0987 / NRRL Y-1542</strain>
    </source>
</reference>
<organism evidence="4 5">
    <name type="scientific">Cyberlindnera jadinii (strain ATCC 18201 / CBS 1600 / BCRC 20928 / JCM 3617 / NBRC 0987 / NRRL Y-1542)</name>
    <name type="common">Torula yeast</name>
    <name type="synonym">Candida utilis</name>
    <dbReference type="NCBI Taxonomy" id="983966"/>
    <lineage>
        <taxon>Eukaryota</taxon>
        <taxon>Fungi</taxon>
        <taxon>Dikarya</taxon>
        <taxon>Ascomycota</taxon>
        <taxon>Saccharomycotina</taxon>
        <taxon>Saccharomycetes</taxon>
        <taxon>Phaffomycetales</taxon>
        <taxon>Phaffomycetaceae</taxon>
        <taxon>Cyberlindnera</taxon>
    </lineage>
</organism>
<feature type="region of interest" description="Disordered" evidence="1">
    <location>
        <begin position="79"/>
        <end position="109"/>
    </location>
</feature>
<dbReference type="SMART" id="SM00441">
    <property type="entry name" value="FF"/>
    <property type="match status" value="5"/>
</dbReference>
<feature type="compositionally biased region" description="Basic and acidic residues" evidence="1">
    <location>
        <begin position="585"/>
        <end position="596"/>
    </location>
</feature>
<dbReference type="EMBL" id="CDQK01000001">
    <property type="protein sequence ID" value="CEP20595.1"/>
    <property type="molecule type" value="Genomic_DNA"/>
</dbReference>
<dbReference type="GO" id="GO:0045292">
    <property type="term" value="P:mRNA cis splicing, via spliceosome"/>
    <property type="evidence" value="ECO:0007669"/>
    <property type="project" value="InterPro"/>
</dbReference>
<feature type="compositionally biased region" description="Basic and acidic residues" evidence="1">
    <location>
        <begin position="86"/>
        <end position="109"/>
    </location>
</feature>
<dbReference type="Pfam" id="PF01846">
    <property type="entry name" value="FF"/>
    <property type="match status" value="4"/>
</dbReference>
<dbReference type="PANTHER" id="PTHR11864:SF0">
    <property type="entry name" value="PRP40 PRE-MRNA PROCESSING FACTOR 40 HOMOLOG A (YEAST)"/>
    <property type="match status" value="1"/>
</dbReference>
<gene>
    <name evidence="4" type="ORF">BN1211_0498</name>
</gene>
<name>A0A0H5BYM8_CYBJN</name>
<feature type="domain" description="WW" evidence="2">
    <location>
        <begin position="38"/>
        <end position="71"/>
    </location>
</feature>
<dbReference type="AlphaFoldDB" id="A0A0H5BYM8"/>
<dbReference type="SUPFAM" id="SSF81698">
    <property type="entry name" value="FF domain"/>
    <property type="match status" value="4"/>
</dbReference>
<dbReference type="Gene3D" id="2.20.70.10">
    <property type="match status" value="2"/>
</dbReference>
<dbReference type="GO" id="GO:0005685">
    <property type="term" value="C:U1 snRNP"/>
    <property type="evidence" value="ECO:0007669"/>
    <property type="project" value="TreeGrafter"/>
</dbReference>